<evidence type="ECO:0000256" key="1">
    <source>
        <dbReference type="SAM" id="Phobius"/>
    </source>
</evidence>
<feature type="transmembrane region" description="Helical" evidence="1">
    <location>
        <begin position="186"/>
        <end position="206"/>
    </location>
</feature>
<evidence type="ECO:0008006" key="3">
    <source>
        <dbReference type="Google" id="ProtNLM"/>
    </source>
</evidence>
<accession>A0AAU7CKI7</accession>
<keyword evidence="1" id="KW-0472">Membrane</keyword>
<sequence>MSVTTMTTGRLPRPLQKLVDARLDTIDRMLLGRLPRADRLAVTRDVEGQIFDLLGERPGFELDREDVLTVLTQLDPPEAYIPEEGGYEAAAVLMPSSAVALTRRSATPAVTPVERKRATAIGIIGLVILVLVVLWPAAYALAISAESPVLMYGLLVAICLVLGASVPTLVLSILWRRGGNWSTVGIVGGAIGLVAPLMGGVILLFVG</sequence>
<feature type="transmembrane region" description="Helical" evidence="1">
    <location>
        <begin position="120"/>
        <end position="143"/>
    </location>
</feature>
<protein>
    <recommendedName>
        <fullName evidence="3">DUF1700 domain-containing protein</fullName>
    </recommendedName>
</protein>
<dbReference type="RefSeq" id="WP_406698432.1">
    <property type="nucleotide sequence ID" value="NZ_CP155447.1"/>
</dbReference>
<gene>
    <name evidence="2" type="ORF">V5E97_06140</name>
</gene>
<keyword evidence="1" id="KW-0812">Transmembrane</keyword>
<reference evidence="2" key="1">
    <citation type="submission" date="2024-05" db="EMBL/GenBank/DDBJ databases">
        <title>Planctomycetes of the genus Singulisphaera possess chitinolytic capabilities.</title>
        <authorList>
            <person name="Ivanova A."/>
        </authorList>
    </citation>
    <scope>NUCLEOTIDE SEQUENCE</scope>
    <source>
        <strain evidence="2">Ch08T</strain>
    </source>
</reference>
<organism evidence="2">
    <name type="scientific">Singulisphaera sp. Ch08</name>
    <dbReference type="NCBI Taxonomy" id="3120278"/>
    <lineage>
        <taxon>Bacteria</taxon>
        <taxon>Pseudomonadati</taxon>
        <taxon>Planctomycetota</taxon>
        <taxon>Planctomycetia</taxon>
        <taxon>Isosphaerales</taxon>
        <taxon>Isosphaeraceae</taxon>
        <taxon>Singulisphaera</taxon>
    </lineage>
</organism>
<keyword evidence="1" id="KW-1133">Transmembrane helix</keyword>
<evidence type="ECO:0000313" key="2">
    <source>
        <dbReference type="EMBL" id="XBH05598.1"/>
    </source>
</evidence>
<proteinExistence type="predicted"/>
<dbReference type="EMBL" id="CP155447">
    <property type="protein sequence ID" value="XBH05598.1"/>
    <property type="molecule type" value="Genomic_DNA"/>
</dbReference>
<dbReference type="AlphaFoldDB" id="A0AAU7CKI7"/>
<name>A0AAU7CKI7_9BACT</name>
<feature type="transmembrane region" description="Helical" evidence="1">
    <location>
        <begin position="149"/>
        <end position="174"/>
    </location>
</feature>